<evidence type="ECO:0000313" key="2">
    <source>
        <dbReference type="EMBL" id="MFD0946634.1"/>
    </source>
</evidence>
<dbReference type="Proteomes" id="UP001596977">
    <property type="component" value="Unassembled WGS sequence"/>
</dbReference>
<proteinExistence type="predicted"/>
<keyword evidence="3" id="KW-1185">Reference proteome</keyword>
<name>A0ABW3H5X0_9SPHN</name>
<sequence length="363" mass="38071">MRPVPIAAAALLLCGSAAPALQSAPAQRQPCPEPQAGRYAFAGGAIGLRSALQVNPDGAAASYTPGDHGQTYVFNGMNRIGPDGRKIACHTAANKWDCRNRFLLAEARGFAPGTDRFCVYAFEVDAYAPGVPRERCEGSSYRYVVGDGVGKPRAGRRVRDVSGAMTGTYLSTTALRNLVDGRAAYIDSSAIPASVVPGAQSGLLGSVVWVRYRGRSAFAIAGDTGPAFGEGSVALHQLLREGAIRAVQPVGPIPLALRCTTVETGLPAPFVSRPDLGTEDRCRPGYEPLGPADIRAYSGIGYDPALPSGPGNLGVEMIVLPDARLPRQGNVVQVALTPERIEQAARAAGYDDVRLARMAACIR</sequence>
<reference evidence="3" key="1">
    <citation type="journal article" date="2019" name="Int. J. Syst. Evol. Microbiol.">
        <title>The Global Catalogue of Microorganisms (GCM) 10K type strain sequencing project: providing services to taxonomists for standard genome sequencing and annotation.</title>
        <authorList>
            <consortium name="The Broad Institute Genomics Platform"/>
            <consortium name="The Broad Institute Genome Sequencing Center for Infectious Disease"/>
            <person name="Wu L."/>
            <person name="Ma J."/>
        </authorList>
    </citation>
    <scope>NUCLEOTIDE SEQUENCE [LARGE SCALE GENOMIC DNA]</scope>
    <source>
        <strain evidence="3">CCUG 62982</strain>
    </source>
</reference>
<keyword evidence="1" id="KW-0732">Signal</keyword>
<organism evidence="2 3">
    <name type="scientific">Sphingomonas canadensis</name>
    <dbReference type="NCBI Taxonomy" id="1219257"/>
    <lineage>
        <taxon>Bacteria</taxon>
        <taxon>Pseudomonadati</taxon>
        <taxon>Pseudomonadota</taxon>
        <taxon>Alphaproteobacteria</taxon>
        <taxon>Sphingomonadales</taxon>
        <taxon>Sphingomonadaceae</taxon>
        <taxon>Sphingomonas</taxon>
    </lineage>
</organism>
<gene>
    <name evidence="2" type="ORF">ACFQ1E_09815</name>
</gene>
<evidence type="ECO:0000313" key="3">
    <source>
        <dbReference type="Proteomes" id="UP001596977"/>
    </source>
</evidence>
<feature type="chain" id="PRO_5047462245" evidence="1">
    <location>
        <begin position="21"/>
        <end position="363"/>
    </location>
</feature>
<comment type="caution">
    <text evidence="2">The sequence shown here is derived from an EMBL/GenBank/DDBJ whole genome shotgun (WGS) entry which is preliminary data.</text>
</comment>
<feature type="signal peptide" evidence="1">
    <location>
        <begin position="1"/>
        <end position="20"/>
    </location>
</feature>
<dbReference type="EMBL" id="JBHTJG010000004">
    <property type="protein sequence ID" value="MFD0946634.1"/>
    <property type="molecule type" value="Genomic_DNA"/>
</dbReference>
<evidence type="ECO:0000256" key="1">
    <source>
        <dbReference type="SAM" id="SignalP"/>
    </source>
</evidence>
<dbReference type="RefSeq" id="WP_264944297.1">
    <property type="nucleotide sequence ID" value="NZ_JAPDRA010000004.1"/>
</dbReference>
<protein>
    <submittedName>
        <fullName evidence="2">Uncharacterized protein</fullName>
    </submittedName>
</protein>
<accession>A0ABW3H5X0</accession>